<dbReference type="Proteomes" id="UP000580250">
    <property type="component" value="Unassembled WGS sequence"/>
</dbReference>
<organism evidence="1 2">
    <name type="scientific">Meloidogyne enterolobii</name>
    <name type="common">Root-knot nematode worm</name>
    <name type="synonym">Meloidogyne mayaguensis</name>
    <dbReference type="NCBI Taxonomy" id="390850"/>
    <lineage>
        <taxon>Eukaryota</taxon>
        <taxon>Metazoa</taxon>
        <taxon>Ecdysozoa</taxon>
        <taxon>Nematoda</taxon>
        <taxon>Chromadorea</taxon>
        <taxon>Rhabditida</taxon>
        <taxon>Tylenchina</taxon>
        <taxon>Tylenchomorpha</taxon>
        <taxon>Tylenchoidea</taxon>
        <taxon>Meloidogynidae</taxon>
        <taxon>Meloidogyninae</taxon>
        <taxon>Meloidogyne</taxon>
    </lineage>
</organism>
<evidence type="ECO:0000313" key="2">
    <source>
        <dbReference type="Proteomes" id="UP000580250"/>
    </source>
</evidence>
<proteinExistence type="predicted"/>
<accession>A0A6V7V636</accession>
<comment type="caution">
    <text evidence="1">The sequence shown here is derived from an EMBL/GenBank/DDBJ whole genome shotgun (WGS) entry which is preliminary data.</text>
</comment>
<evidence type="ECO:0000313" key="1">
    <source>
        <dbReference type="EMBL" id="CAD2169686.1"/>
    </source>
</evidence>
<dbReference type="EMBL" id="CAJEWN010000156">
    <property type="protein sequence ID" value="CAD2169686.1"/>
    <property type="molecule type" value="Genomic_DNA"/>
</dbReference>
<protein>
    <submittedName>
        <fullName evidence="1">Uncharacterized protein</fullName>
    </submittedName>
</protein>
<name>A0A6V7V636_MELEN</name>
<sequence length="206" mass="23682">MENFSLENLSSEWGLSVETKNYLRNNNIKNMNGNILEELKIFRQNTYEHLPSTIRQLEKYLIECYGDFIIFTRDEKLYIINSIINQLQLFVLRIELIIFLLEAQNSLANNGNLGIVLGALGSNYNIISCLISAITVIFKKTSNNTSSLDWKSEMAPLNYKIMNKAWAYALVEGNIQNYNGFSGHQDNTKVVIIERMVLQNLALFEI</sequence>
<gene>
    <name evidence="1" type="ORF">MENT_LOCUS21037</name>
</gene>
<reference evidence="1 2" key="1">
    <citation type="submission" date="2020-08" db="EMBL/GenBank/DDBJ databases">
        <authorList>
            <person name="Koutsovoulos G."/>
            <person name="Danchin GJ E."/>
        </authorList>
    </citation>
    <scope>NUCLEOTIDE SEQUENCE [LARGE SCALE GENOMIC DNA]</scope>
</reference>
<dbReference type="AlphaFoldDB" id="A0A6V7V636"/>